<dbReference type="InterPro" id="IPR003557">
    <property type="entry name" value="Cyt_c_biogenesis_CcmC"/>
</dbReference>
<protein>
    <recommendedName>
        <fullName evidence="7">Putative cytochrome c biosynthesis ccmC-like mitochondrial protein</fullName>
    </recommendedName>
</protein>
<keyword evidence="3 7" id="KW-0812">Transmembrane</keyword>
<evidence type="ECO:0000256" key="4">
    <source>
        <dbReference type="ARBA" id="ARBA00022748"/>
    </source>
</evidence>
<comment type="subcellular location">
    <subcellularLocation>
        <location evidence="1">Membrane</location>
        <topology evidence="1">Multi-pass membrane protein</topology>
    </subcellularLocation>
    <subcellularLocation>
        <location evidence="7">Mitochondrion membrane</location>
    </subcellularLocation>
</comment>
<comment type="function">
    <text evidence="7">May be involved in the export of heme to the mitochondrion for the biogenesis of c-type cytochromes.</text>
</comment>
<keyword evidence="7 9" id="KW-0496">Mitochondrion</keyword>
<dbReference type="PANTHER" id="PTHR30071:SF1">
    <property type="entry name" value="CYTOCHROME B_B6 PROTEIN-RELATED"/>
    <property type="match status" value="1"/>
</dbReference>
<evidence type="ECO:0000256" key="1">
    <source>
        <dbReference type="ARBA" id="ARBA00004141"/>
    </source>
</evidence>
<gene>
    <name evidence="9" type="primary">ccmC</name>
    <name evidence="7" type="synonym">CCMC</name>
    <name evidence="9" type="synonym">orf228</name>
    <name evidence="9" type="synonym">yejU</name>
</gene>
<dbReference type="Pfam" id="PF01578">
    <property type="entry name" value="Cytochrom_C_asm"/>
    <property type="match status" value="1"/>
</dbReference>
<feature type="domain" description="Cytochrome c assembly protein" evidence="8">
    <location>
        <begin position="3"/>
        <end position="175"/>
    </location>
</feature>
<dbReference type="InterPro" id="IPR002541">
    <property type="entry name" value="Cyt_c_assembly"/>
</dbReference>
<dbReference type="NCBIfam" id="TIGR01191">
    <property type="entry name" value="ccmC"/>
    <property type="match status" value="1"/>
</dbReference>
<dbReference type="PRINTS" id="PR01386">
    <property type="entry name" value="CCMCBIOGNSIS"/>
</dbReference>
<proteinExistence type="inferred from homology"/>
<dbReference type="GO" id="GO:0017004">
    <property type="term" value="P:cytochrome complex assembly"/>
    <property type="evidence" value="ECO:0007669"/>
    <property type="project" value="UniProtKB-KW"/>
</dbReference>
<evidence type="ECO:0000313" key="9">
    <source>
        <dbReference type="EMBL" id="QDE12814.1"/>
    </source>
</evidence>
<dbReference type="InterPro" id="IPR045062">
    <property type="entry name" value="Cyt_c_biogenesis_CcsA/CcmC"/>
</dbReference>
<evidence type="ECO:0000256" key="6">
    <source>
        <dbReference type="ARBA" id="ARBA00023136"/>
    </source>
</evidence>
<name>A0A4Y5WXR6_9MARC</name>
<evidence type="ECO:0000259" key="8">
    <source>
        <dbReference type="Pfam" id="PF01578"/>
    </source>
</evidence>
<reference evidence="9" key="1">
    <citation type="submission" date="2019-04" db="EMBL/GenBank/DDBJ databases">
        <title>RNA editing potential of early land plants mitogenomes.</title>
        <authorList>
            <person name="Myszczynski K."/>
            <person name="Slipiko M."/>
            <person name="Sawicki J."/>
        </authorList>
    </citation>
    <scope>NUCLEOTIDE SEQUENCE</scope>
</reference>
<dbReference type="PANTHER" id="PTHR30071">
    <property type="entry name" value="HEME EXPORTER PROTEIN C"/>
    <property type="match status" value="1"/>
</dbReference>
<comment type="caution">
    <text evidence="7">Lacks conserved residue(s) required for the propagation of feature annotation.</text>
</comment>
<dbReference type="GO" id="GO:0015232">
    <property type="term" value="F:heme transmembrane transporter activity"/>
    <property type="evidence" value="ECO:0007669"/>
    <property type="project" value="InterPro"/>
</dbReference>
<feature type="transmembrane region" description="Helical" evidence="7">
    <location>
        <begin position="21"/>
        <end position="41"/>
    </location>
</feature>
<dbReference type="GO" id="GO:0031966">
    <property type="term" value="C:mitochondrial membrane"/>
    <property type="evidence" value="ECO:0007669"/>
    <property type="project" value="UniProtKB-SubCell"/>
</dbReference>
<dbReference type="GO" id="GO:0005886">
    <property type="term" value="C:plasma membrane"/>
    <property type="evidence" value="ECO:0007669"/>
    <property type="project" value="TreeGrafter"/>
</dbReference>
<feature type="transmembrane region" description="Helical" evidence="7">
    <location>
        <begin position="61"/>
        <end position="80"/>
    </location>
</feature>
<organism evidence="9">
    <name type="scientific">Fossombronia foveolata</name>
    <dbReference type="NCBI Taxonomy" id="56918"/>
    <lineage>
        <taxon>Eukaryota</taxon>
        <taxon>Viridiplantae</taxon>
        <taxon>Streptophyta</taxon>
        <taxon>Embryophyta</taxon>
        <taxon>Marchantiophyta</taxon>
        <taxon>Jungermanniopsida</taxon>
        <taxon>Pelliidae</taxon>
        <taxon>Fossombroniales</taxon>
        <taxon>Fossombroniineae</taxon>
        <taxon>Fossombroniaceae</taxon>
        <taxon>Fossombronia</taxon>
    </lineage>
</organism>
<accession>A0A4Y5WXR6</accession>
<dbReference type="EMBL" id="MK749462">
    <property type="protein sequence ID" value="QDE12814.1"/>
    <property type="molecule type" value="Genomic_DNA"/>
</dbReference>
<dbReference type="AlphaFoldDB" id="A0A4Y5WXR6"/>
<evidence type="ECO:0000256" key="7">
    <source>
        <dbReference type="RuleBase" id="RU364092"/>
    </source>
</evidence>
<dbReference type="GeneID" id="40865191"/>
<keyword evidence="6 7" id="KW-0472">Membrane</keyword>
<evidence type="ECO:0000256" key="5">
    <source>
        <dbReference type="ARBA" id="ARBA00022989"/>
    </source>
</evidence>
<dbReference type="GO" id="GO:0020037">
    <property type="term" value="F:heme binding"/>
    <property type="evidence" value="ECO:0007669"/>
    <property type="project" value="InterPro"/>
</dbReference>
<keyword evidence="4 7" id="KW-0201">Cytochrome c-type biogenesis</keyword>
<comment type="similarity">
    <text evidence="2 7">Belongs to the CcmC/CycZ/HelC family.</text>
</comment>
<evidence type="ECO:0000256" key="2">
    <source>
        <dbReference type="ARBA" id="ARBA00005840"/>
    </source>
</evidence>
<geneLocation type="mitochondrion" evidence="9"/>
<sequence length="228" mass="25455">MYVPLLRPSLFMCCSSRYAQILIGFCRFLTAIAIYSSIWVAPSDFQQGENYRIIYVHVPAAWMSLPIYIAMAISSALFSLTKHPPFQLFSGTGAKIGASFTLFTPVTGGFWGKPMWGTFWVRDARSTSVLISFSIYPGAPRFQEFPADVASISICIGPINVPIIKFSANWWNTLHQPSSISQFGTSIHISMPIPIFSIFASSFSLTGILSISETRQIILSFYFQRKSQ</sequence>
<evidence type="ECO:0000256" key="3">
    <source>
        <dbReference type="ARBA" id="ARBA00022692"/>
    </source>
</evidence>
<keyword evidence="5 7" id="KW-1133">Transmembrane helix</keyword>
<dbReference type="RefSeq" id="YP_009674850.1">
    <property type="nucleotide sequence ID" value="NC_043887.1"/>
</dbReference>